<accession>A0ABW8Z4Q6</accession>
<dbReference type="Proteomes" id="UP001629214">
    <property type="component" value="Unassembled WGS sequence"/>
</dbReference>
<evidence type="ECO:0008006" key="3">
    <source>
        <dbReference type="Google" id="ProtNLM"/>
    </source>
</evidence>
<gene>
    <name evidence="1" type="ORF">PQR63_03005</name>
</gene>
<comment type="caution">
    <text evidence="1">The sequence shown here is derived from an EMBL/GenBank/DDBJ whole genome shotgun (WGS) entry which is preliminary data.</text>
</comment>
<protein>
    <recommendedName>
        <fullName evidence="3">Oligomerization/nucleic acid binding protein</fullName>
    </recommendedName>
</protein>
<evidence type="ECO:0000313" key="1">
    <source>
        <dbReference type="EMBL" id="MFL9877336.1"/>
    </source>
</evidence>
<name>A0ABW8Z4Q6_9BURK</name>
<organism evidence="1 2">
    <name type="scientific">Herbaspirillum rhizosphaerae</name>
    <dbReference type="NCBI Taxonomy" id="346179"/>
    <lineage>
        <taxon>Bacteria</taxon>
        <taxon>Pseudomonadati</taxon>
        <taxon>Pseudomonadota</taxon>
        <taxon>Betaproteobacteria</taxon>
        <taxon>Burkholderiales</taxon>
        <taxon>Oxalobacteraceae</taxon>
        <taxon>Herbaspirillum</taxon>
    </lineage>
</organism>
<sequence>MEVFWIVVVLGIAAVIWNAIKKQRELEAAKVSYINSLEELKQHPANPELRQATLAKGRHYSNLTRNKKGVTMFDEVALMNDINAACAGAATFKSSFAEVVSDSIEERLKKLAKLKESNLITEQEYNDKRVAILAEV</sequence>
<dbReference type="EMBL" id="JAQQFR010000002">
    <property type="protein sequence ID" value="MFL9877336.1"/>
    <property type="molecule type" value="Genomic_DNA"/>
</dbReference>
<proteinExistence type="predicted"/>
<dbReference type="RefSeq" id="WP_408165535.1">
    <property type="nucleotide sequence ID" value="NZ_JAQQFR010000002.1"/>
</dbReference>
<reference evidence="1 2" key="1">
    <citation type="journal article" date="2024" name="Chem. Sci.">
        <title>Discovery of megapolipeptins by genome mining of a Burkholderiales bacteria collection.</title>
        <authorList>
            <person name="Paulo B.S."/>
            <person name="Recchia M.J.J."/>
            <person name="Lee S."/>
            <person name="Fergusson C.H."/>
            <person name="Romanowski S.B."/>
            <person name="Hernandez A."/>
            <person name="Krull N."/>
            <person name="Liu D.Y."/>
            <person name="Cavanagh H."/>
            <person name="Bos A."/>
            <person name="Gray C.A."/>
            <person name="Murphy B.T."/>
            <person name="Linington R.G."/>
            <person name="Eustaquio A.S."/>
        </authorList>
    </citation>
    <scope>NUCLEOTIDE SEQUENCE [LARGE SCALE GENOMIC DNA]</scope>
    <source>
        <strain evidence="1 2">RL21-008-BIB-B</strain>
    </source>
</reference>
<evidence type="ECO:0000313" key="2">
    <source>
        <dbReference type="Proteomes" id="UP001629214"/>
    </source>
</evidence>
<keyword evidence="2" id="KW-1185">Reference proteome</keyword>